<keyword evidence="2" id="KW-1185">Reference proteome</keyword>
<evidence type="ECO:0000313" key="2">
    <source>
        <dbReference type="Proteomes" id="UP001529491"/>
    </source>
</evidence>
<evidence type="ECO:0000313" key="1">
    <source>
        <dbReference type="EMBL" id="WOT04565.1"/>
    </source>
</evidence>
<organism evidence="1 2">
    <name type="scientific">Shewanella youngdeokensis</name>
    <dbReference type="NCBI Taxonomy" id="2999068"/>
    <lineage>
        <taxon>Bacteria</taxon>
        <taxon>Pseudomonadati</taxon>
        <taxon>Pseudomonadota</taxon>
        <taxon>Gammaproteobacteria</taxon>
        <taxon>Alteromonadales</taxon>
        <taxon>Shewanellaceae</taxon>
        <taxon>Shewanella</taxon>
    </lineage>
</organism>
<protein>
    <submittedName>
        <fullName evidence="1">Uncharacterized protein</fullName>
    </submittedName>
</protein>
<name>A0ABZ0JW78_9GAMM</name>
<accession>A0ABZ0JW78</accession>
<sequence length="131" mass="13705">MTNVNASRHDSSQVLASLLVPDSRLNIADANLASKAKQALSATANVVGNANVNTPETEVDSTVVLSDAAKQKLAAEQEEVAVDEADLKSFAFGALGLDHPEKVEEKEDTSYTAGQYVKAAATIGSMIALFI</sequence>
<dbReference type="EMBL" id="CP136522">
    <property type="protein sequence ID" value="WOT04565.1"/>
    <property type="molecule type" value="Genomic_DNA"/>
</dbReference>
<dbReference type="RefSeq" id="WP_310472200.1">
    <property type="nucleotide sequence ID" value="NZ_CP136522.1"/>
</dbReference>
<dbReference type="Proteomes" id="UP001529491">
    <property type="component" value="Chromosome"/>
</dbReference>
<reference evidence="1 2" key="1">
    <citation type="submission" date="2023-10" db="EMBL/GenBank/DDBJ databases">
        <title>Complete genome sequence of Shewanella sp. DAU334.</title>
        <authorList>
            <person name="Lee Y.-S."/>
            <person name="Jeong H.-R."/>
            <person name="Hwang E.-J."/>
            <person name="Choi Y.-L."/>
            <person name="Kim G.-D."/>
        </authorList>
    </citation>
    <scope>NUCLEOTIDE SEQUENCE [LARGE SCALE GENOMIC DNA]</scope>
    <source>
        <strain evidence="1 2">DAU334</strain>
    </source>
</reference>
<proteinExistence type="predicted"/>
<gene>
    <name evidence="1" type="ORF">RGE70_14715</name>
</gene>